<sequence length="353" mass="41177">MMVLGRSRQKRLFLWLLILAVVALIIVKIASTGGSLLRIQNRHRHNLYDNIEYFPDKKPTLCAPVLDKDLEPAKPGVKYGRPVRQLKHVMYTSVPKCGSRSLIWVMWEIYGHYNSSDIKDFEYRLNASPVEKEKAFLNKLLNQAERPTFFHAHHRFLNYEEEDGPVYVSILREPVSRFISWYYFMRHGDADMNDTAALQEMLGRNSALPNETIDDCIKNKREDCTGDYYYTLNINIFCGYDTRCSKDKTFALREAKKNLDKYMVVGLMEEFEDTVRVLEKLMPSMFGGGAILYKKIMADSVNISKTKFKKTPSAETLDILKSRMKEDIEFYEYAKQKFHELKYALKIGTTRNC</sequence>
<dbReference type="GO" id="GO:0008146">
    <property type="term" value="F:sulfotransferase activity"/>
    <property type="evidence" value="ECO:0007669"/>
    <property type="project" value="InterPro"/>
</dbReference>
<keyword evidence="3" id="KW-0808">Transferase</keyword>
<dbReference type="AlphaFoldDB" id="A0A9Q1BD69"/>
<comment type="subcellular location">
    <subcellularLocation>
        <location evidence="1">Golgi apparatus membrane</location>
        <topology evidence="1">Single-pass type II membrane protein</topology>
    </subcellularLocation>
</comment>
<name>A0A9Q1BD69_HOLLE</name>
<keyword evidence="7" id="KW-0333">Golgi apparatus</keyword>
<keyword evidence="4" id="KW-0812">Transmembrane</keyword>
<evidence type="ECO:0000256" key="7">
    <source>
        <dbReference type="ARBA" id="ARBA00023034"/>
    </source>
</evidence>
<evidence type="ECO:0000256" key="8">
    <source>
        <dbReference type="ARBA" id="ARBA00023136"/>
    </source>
</evidence>
<reference evidence="10" key="1">
    <citation type="submission" date="2021-10" db="EMBL/GenBank/DDBJ databases">
        <title>Tropical sea cucumber genome reveals ecological adaptation and Cuvierian tubules defense mechanism.</title>
        <authorList>
            <person name="Chen T."/>
        </authorList>
    </citation>
    <scope>NUCLEOTIDE SEQUENCE</scope>
    <source>
        <strain evidence="10">Nanhai2018</strain>
        <tissue evidence="10">Muscle</tissue>
    </source>
</reference>
<dbReference type="InterPro" id="IPR005331">
    <property type="entry name" value="Sulfotransferase"/>
</dbReference>
<dbReference type="Gene3D" id="3.40.50.300">
    <property type="entry name" value="P-loop containing nucleotide triphosphate hydrolases"/>
    <property type="match status" value="1"/>
</dbReference>
<protein>
    <submittedName>
        <fullName evidence="10">Uronyl 2-sulfotransferase</fullName>
    </submittedName>
</protein>
<evidence type="ECO:0000313" key="10">
    <source>
        <dbReference type="EMBL" id="KAJ8020372.1"/>
    </source>
</evidence>
<dbReference type="PANTHER" id="PTHR12129">
    <property type="entry name" value="HEPARAN SULFATE 2-O-SULFOTRANSFERASE"/>
    <property type="match status" value="1"/>
</dbReference>
<dbReference type="OrthoDB" id="10019582at2759"/>
<dbReference type="PANTHER" id="PTHR12129:SF15">
    <property type="entry name" value="URONYL 2-SULFOTRANSFERASE"/>
    <property type="match status" value="1"/>
</dbReference>
<evidence type="ECO:0000256" key="3">
    <source>
        <dbReference type="ARBA" id="ARBA00022679"/>
    </source>
</evidence>
<evidence type="ECO:0000256" key="4">
    <source>
        <dbReference type="ARBA" id="ARBA00022692"/>
    </source>
</evidence>
<evidence type="ECO:0000256" key="9">
    <source>
        <dbReference type="ARBA" id="ARBA00023180"/>
    </source>
</evidence>
<accession>A0A9Q1BD69</accession>
<evidence type="ECO:0000256" key="5">
    <source>
        <dbReference type="ARBA" id="ARBA00022968"/>
    </source>
</evidence>
<keyword evidence="9" id="KW-0325">Glycoprotein</keyword>
<organism evidence="10 11">
    <name type="scientific">Holothuria leucospilota</name>
    <name type="common">Black long sea cucumber</name>
    <name type="synonym">Mertensiothuria leucospilota</name>
    <dbReference type="NCBI Taxonomy" id="206669"/>
    <lineage>
        <taxon>Eukaryota</taxon>
        <taxon>Metazoa</taxon>
        <taxon>Echinodermata</taxon>
        <taxon>Eleutherozoa</taxon>
        <taxon>Echinozoa</taxon>
        <taxon>Holothuroidea</taxon>
        <taxon>Aspidochirotacea</taxon>
        <taxon>Aspidochirotida</taxon>
        <taxon>Holothuriidae</taxon>
        <taxon>Holothuria</taxon>
    </lineage>
</organism>
<keyword evidence="11" id="KW-1185">Reference proteome</keyword>
<evidence type="ECO:0000256" key="6">
    <source>
        <dbReference type="ARBA" id="ARBA00022989"/>
    </source>
</evidence>
<comment type="similarity">
    <text evidence="2">Belongs to the sulfotransferase 3 family.</text>
</comment>
<proteinExistence type="inferred from homology"/>
<keyword evidence="8" id="KW-0472">Membrane</keyword>
<keyword evidence="6" id="KW-1133">Transmembrane helix</keyword>
<dbReference type="InterPro" id="IPR007734">
    <property type="entry name" value="Heparan_SO4_2-O-STrfase"/>
</dbReference>
<evidence type="ECO:0000256" key="1">
    <source>
        <dbReference type="ARBA" id="ARBA00004323"/>
    </source>
</evidence>
<comment type="caution">
    <text evidence="10">The sequence shown here is derived from an EMBL/GenBank/DDBJ whole genome shotgun (WGS) entry which is preliminary data.</text>
</comment>
<keyword evidence="5" id="KW-0735">Signal-anchor</keyword>
<dbReference type="EMBL" id="JAIZAY010000022">
    <property type="protein sequence ID" value="KAJ8020372.1"/>
    <property type="molecule type" value="Genomic_DNA"/>
</dbReference>
<evidence type="ECO:0000313" key="11">
    <source>
        <dbReference type="Proteomes" id="UP001152320"/>
    </source>
</evidence>
<evidence type="ECO:0000256" key="2">
    <source>
        <dbReference type="ARBA" id="ARBA00010569"/>
    </source>
</evidence>
<dbReference type="Pfam" id="PF03567">
    <property type="entry name" value="Sulfotransfer_2"/>
    <property type="match status" value="1"/>
</dbReference>
<gene>
    <name evidence="10" type="ORF">HOLleu_39946</name>
</gene>
<dbReference type="Proteomes" id="UP001152320">
    <property type="component" value="Chromosome 22"/>
</dbReference>
<dbReference type="InterPro" id="IPR027417">
    <property type="entry name" value="P-loop_NTPase"/>
</dbReference>
<dbReference type="GO" id="GO:0000139">
    <property type="term" value="C:Golgi membrane"/>
    <property type="evidence" value="ECO:0007669"/>
    <property type="project" value="UniProtKB-SubCell"/>
</dbReference>
<dbReference type="SUPFAM" id="SSF52540">
    <property type="entry name" value="P-loop containing nucleoside triphosphate hydrolases"/>
    <property type="match status" value="1"/>
</dbReference>